<dbReference type="PANTHER" id="PTHR42861">
    <property type="entry name" value="CALCIUM-TRANSPORTING ATPASE"/>
    <property type="match status" value="1"/>
</dbReference>
<evidence type="ECO:0000313" key="3">
    <source>
        <dbReference type="EMBL" id="PMP96500.1"/>
    </source>
</evidence>
<comment type="caution">
    <text evidence="3">The sequence shown here is derived from an EMBL/GenBank/DDBJ whole genome shotgun (WGS) entry which is preliminary data.</text>
</comment>
<protein>
    <submittedName>
        <fullName evidence="3">Magnesium-translocating P-type ATPase</fullName>
    </submittedName>
</protein>
<dbReference type="Gene3D" id="2.70.150.10">
    <property type="entry name" value="Calcium-transporting ATPase, cytoplasmic transduction domain A"/>
    <property type="match status" value="1"/>
</dbReference>
<dbReference type="Gene3D" id="1.20.1110.10">
    <property type="entry name" value="Calcium-transporting ATPase, transmembrane domain"/>
    <property type="match status" value="1"/>
</dbReference>
<dbReference type="SMART" id="SM00831">
    <property type="entry name" value="Cation_ATPase_N"/>
    <property type="match status" value="1"/>
</dbReference>
<evidence type="ECO:0000259" key="2">
    <source>
        <dbReference type="SMART" id="SM00831"/>
    </source>
</evidence>
<dbReference type="AlphaFoldDB" id="A0A2N7QD61"/>
<dbReference type="InterPro" id="IPR023298">
    <property type="entry name" value="ATPase_P-typ_TM_dom_sf"/>
</dbReference>
<feature type="domain" description="Cation-transporting P-type ATPase N-terminal" evidence="2">
    <location>
        <begin position="7"/>
        <end position="80"/>
    </location>
</feature>
<evidence type="ECO:0000313" key="4">
    <source>
        <dbReference type="Proteomes" id="UP000235619"/>
    </source>
</evidence>
<keyword evidence="1" id="KW-1133">Transmembrane helix</keyword>
<proteinExistence type="predicted"/>
<feature type="non-terminal residue" evidence="3">
    <location>
        <position position="107"/>
    </location>
</feature>
<sequence length="107" mass="12211">MINSQMVFWNFSVSKVLKILNTSLQGLSEEEAHKRLRFYGPNLLRPKKKRGTLTLLFSQFKSPIILILVFAAAVSFFVEDRVDAIIILLIIAISALLSFWQEKGANR</sequence>
<feature type="transmembrane region" description="Helical" evidence="1">
    <location>
        <begin position="84"/>
        <end position="100"/>
    </location>
</feature>
<dbReference type="InterPro" id="IPR004014">
    <property type="entry name" value="ATPase_P-typ_cation-transptr_N"/>
</dbReference>
<gene>
    <name evidence="3" type="ORF">C0169_04490</name>
</gene>
<name>A0A2N7QD61_9BACT</name>
<keyword evidence="1" id="KW-0472">Membrane</keyword>
<organism evidence="3 4">
    <name type="scientific">Thermodesulfobacterium geofontis</name>
    <dbReference type="NCBI Taxonomy" id="1295609"/>
    <lineage>
        <taxon>Bacteria</taxon>
        <taxon>Pseudomonadati</taxon>
        <taxon>Thermodesulfobacteriota</taxon>
        <taxon>Thermodesulfobacteria</taxon>
        <taxon>Thermodesulfobacteriales</taxon>
        <taxon>Thermodesulfobacteriaceae</taxon>
        <taxon>Thermodesulfobacterium</taxon>
    </lineage>
</organism>
<dbReference type="SUPFAM" id="SSF81665">
    <property type="entry name" value="Calcium ATPase, transmembrane domain M"/>
    <property type="match status" value="1"/>
</dbReference>
<dbReference type="EMBL" id="PNJD01000269">
    <property type="protein sequence ID" value="PMP96500.1"/>
    <property type="molecule type" value="Genomic_DNA"/>
</dbReference>
<keyword evidence="1" id="KW-0812">Transmembrane</keyword>
<dbReference type="Proteomes" id="UP000235619">
    <property type="component" value="Unassembled WGS sequence"/>
</dbReference>
<evidence type="ECO:0000256" key="1">
    <source>
        <dbReference type="SAM" id="Phobius"/>
    </source>
</evidence>
<feature type="transmembrane region" description="Helical" evidence="1">
    <location>
        <begin position="53"/>
        <end position="78"/>
    </location>
</feature>
<dbReference type="Pfam" id="PF00690">
    <property type="entry name" value="Cation_ATPase_N"/>
    <property type="match status" value="1"/>
</dbReference>
<reference evidence="3 4" key="1">
    <citation type="submission" date="2018-01" db="EMBL/GenBank/DDBJ databases">
        <title>Metagenomic assembled genomes from two thermal pools in the Uzon Caldera, Kamchatka, Russia.</title>
        <authorList>
            <person name="Wilkins L."/>
            <person name="Ettinger C."/>
        </authorList>
    </citation>
    <scope>NUCLEOTIDE SEQUENCE [LARGE SCALE GENOMIC DNA]</scope>
    <source>
        <strain evidence="3">ARK-04</strain>
    </source>
</reference>
<accession>A0A2N7QD61</accession>